<evidence type="ECO:0000313" key="5">
    <source>
        <dbReference type="EMBL" id="EPY19260.1"/>
    </source>
</evidence>
<dbReference type="AlphaFoldDB" id="S9V8H7"/>
<gene>
    <name evidence="5" type="ORF">STCU_09552</name>
</gene>
<accession>S9V8H7</accession>
<dbReference type="Gene3D" id="1.20.920.10">
    <property type="entry name" value="Bromodomain-like"/>
    <property type="match status" value="2"/>
</dbReference>
<protein>
    <recommendedName>
        <fullName evidence="4">Bromo domain-containing protein</fullName>
    </recommendedName>
</protein>
<proteinExistence type="predicted"/>
<feature type="region of interest" description="Disordered" evidence="3">
    <location>
        <begin position="295"/>
        <end position="339"/>
    </location>
</feature>
<name>S9V8H7_9TRYP</name>
<evidence type="ECO:0000259" key="4">
    <source>
        <dbReference type="PROSITE" id="PS50014"/>
    </source>
</evidence>
<evidence type="ECO:0000256" key="3">
    <source>
        <dbReference type="SAM" id="MobiDB-lite"/>
    </source>
</evidence>
<dbReference type="Proteomes" id="UP000015354">
    <property type="component" value="Unassembled WGS sequence"/>
</dbReference>
<evidence type="ECO:0000256" key="2">
    <source>
        <dbReference type="PROSITE-ProRule" id="PRU00035"/>
    </source>
</evidence>
<dbReference type="InterPro" id="IPR026541">
    <property type="entry name" value="MRG_dom"/>
</dbReference>
<dbReference type="Pfam" id="PF00439">
    <property type="entry name" value="Bromodomain"/>
    <property type="match status" value="2"/>
</dbReference>
<dbReference type="PROSITE" id="PS50014">
    <property type="entry name" value="BROMODOMAIN_2"/>
    <property type="match status" value="1"/>
</dbReference>
<dbReference type="InterPro" id="IPR038217">
    <property type="entry name" value="MRG_C_sf"/>
</dbReference>
<dbReference type="FunFam" id="1.20.920.10:FF:000084">
    <property type="entry name" value="Bromodomain_-__putative"/>
    <property type="match status" value="1"/>
</dbReference>
<reference evidence="5 6" key="1">
    <citation type="journal article" date="2013" name="PLoS ONE">
        <title>Predicting the Proteins of Angomonas deanei, Strigomonas culicis and Their Respective Endosymbionts Reveals New Aspects of the Trypanosomatidae Family.</title>
        <authorList>
            <person name="Motta M.C."/>
            <person name="Martins A.C."/>
            <person name="de Souza S.S."/>
            <person name="Catta-Preta C.M."/>
            <person name="Silva R."/>
            <person name="Klein C.C."/>
            <person name="de Almeida L.G."/>
            <person name="de Lima Cunha O."/>
            <person name="Ciapina L.P."/>
            <person name="Brocchi M."/>
            <person name="Colabardini A.C."/>
            <person name="de Araujo Lima B."/>
            <person name="Machado C.R."/>
            <person name="de Almeida Soares C.M."/>
            <person name="Probst C.M."/>
            <person name="de Menezes C.B."/>
            <person name="Thompson C.E."/>
            <person name="Bartholomeu D.C."/>
            <person name="Gradia D.F."/>
            <person name="Pavoni D.P."/>
            <person name="Grisard E.C."/>
            <person name="Fantinatti-Garboggini F."/>
            <person name="Marchini F.K."/>
            <person name="Rodrigues-Luiz G.F."/>
            <person name="Wagner G."/>
            <person name="Goldman G.H."/>
            <person name="Fietto J.L."/>
            <person name="Elias M.C."/>
            <person name="Goldman M.H."/>
            <person name="Sagot M.F."/>
            <person name="Pereira M."/>
            <person name="Stoco P.H."/>
            <person name="de Mendonca-Neto R.P."/>
            <person name="Teixeira S.M."/>
            <person name="Maciel T.E."/>
            <person name="de Oliveira Mendes T.A."/>
            <person name="Urmenyi T.P."/>
            <person name="de Souza W."/>
            <person name="Schenkman S."/>
            <person name="de Vasconcelos A.T."/>
        </authorList>
    </citation>
    <scope>NUCLEOTIDE SEQUENCE [LARGE SCALE GENOMIC DNA]</scope>
</reference>
<sequence>MAGTGGGAYTGAELAALIRSLDRAEDNHLFAEDVVKTYPQFAAEYVRACPTRIDLGTAAKRAQEGEYTTDPTLAGLKADVQLMVSNCMAFNGKEGPYADIALRFEKYAMDKIDSFISHKTGGKRVSSLRLQAIPEKPRAQTKKKPPHDGAASAPVQVTVKDMVALVNALVRREDADTFEIDVGEKFPQLKESYDAVCPDKMNLRLMKERAHSGYYLEDTADIIGPTVADSLRRVRADIELIVNNCIRFNARVEEWIRLALSFQNFAHRRVDDFVLRHAPHLRGTAVGATRYAAQTPAPAQAAGGSDAITPASSQPTPPSADAKAVKRPREEAAAPVAQRAVKAGPRVEVRVDSTPAVCPTPLQPRMEVPPALRHRVVADHVRQSELPARLVGCSVPAADLAPHAPEAPSGSVVITPEMSVRAVMDSFIESMHAFYTAQRNRTDFNDPFKFSLKEEAAYVQVVKAIRGQFNRLFPSLLLYPAESAEVQERTAKEVAAATAATPPPPQDEVAWDAAAHCSYLVRFLLQFPQLAALACASDVTATPYPSAAGPAPGRRPPGVPASTPTLKITQDLLEVVKHVAVVCQELLLFIEAYEARLMADA</sequence>
<organism evidence="5 6">
    <name type="scientific">Strigomonas culicis</name>
    <dbReference type="NCBI Taxonomy" id="28005"/>
    <lineage>
        <taxon>Eukaryota</taxon>
        <taxon>Discoba</taxon>
        <taxon>Euglenozoa</taxon>
        <taxon>Kinetoplastea</taxon>
        <taxon>Metakinetoplastina</taxon>
        <taxon>Trypanosomatida</taxon>
        <taxon>Trypanosomatidae</taxon>
        <taxon>Strigomonadinae</taxon>
        <taxon>Strigomonas</taxon>
    </lineage>
</organism>
<dbReference type="EMBL" id="ATMH01009552">
    <property type="protein sequence ID" value="EPY19260.1"/>
    <property type="molecule type" value="Genomic_DNA"/>
</dbReference>
<dbReference type="CDD" id="cd04369">
    <property type="entry name" value="Bromodomain"/>
    <property type="match status" value="1"/>
</dbReference>
<dbReference type="Gene3D" id="1.10.274.30">
    <property type="entry name" value="MRG domain"/>
    <property type="match status" value="1"/>
</dbReference>
<evidence type="ECO:0000256" key="1">
    <source>
        <dbReference type="ARBA" id="ARBA00023117"/>
    </source>
</evidence>
<comment type="caution">
    <text evidence="5">The sequence shown here is derived from an EMBL/GenBank/DDBJ whole genome shotgun (WGS) entry which is preliminary data.</text>
</comment>
<keyword evidence="1 2" id="KW-0103">Bromodomain</keyword>
<dbReference type="InterPro" id="IPR036427">
    <property type="entry name" value="Bromodomain-like_sf"/>
</dbReference>
<dbReference type="PANTHER" id="PTHR22881">
    <property type="entry name" value="BROMODOMAIN CONTAINING PROTEIN"/>
    <property type="match status" value="1"/>
</dbReference>
<dbReference type="SUPFAM" id="SSF47370">
    <property type="entry name" value="Bromodomain"/>
    <property type="match status" value="2"/>
</dbReference>
<evidence type="ECO:0000313" key="6">
    <source>
        <dbReference type="Proteomes" id="UP000015354"/>
    </source>
</evidence>
<feature type="region of interest" description="Disordered" evidence="3">
    <location>
        <begin position="132"/>
        <end position="152"/>
    </location>
</feature>
<dbReference type="InterPro" id="IPR051831">
    <property type="entry name" value="Bromodomain_contain_prot"/>
</dbReference>
<dbReference type="OrthoDB" id="278548at2759"/>
<feature type="domain" description="Bromo" evidence="4">
    <location>
        <begin position="22"/>
        <end position="98"/>
    </location>
</feature>
<feature type="compositionally biased region" description="Basic and acidic residues" evidence="3">
    <location>
        <begin position="323"/>
        <end position="332"/>
    </location>
</feature>
<dbReference type="Pfam" id="PF05712">
    <property type="entry name" value="MRG"/>
    <property type="match status" value="1"/>
</dbReference>
<feature type="compositionally biased region" description="Low complexity" evidence="3">
    <location>
        <begin position="295"/>
        <end position="322"/>
    </location>
</feature>
<dbReference type="InterPro" id="IPR001487">
    <property type="entry name" value="Bromodomain"/>
</dbReference>
<keyword evidence="6" id="KW-1185">Reference proteome</keyword>
<dbReference type="PANTHER" id="PTHR22881:SF27">
    <property type="entry name" value="BROMODOMAIN CONTAINING 7_9"/>
    <property type="match status" value="1"/>
</dbReference>
<dbReference type="SMART" id="SM00297">
    <property type="entry name" value="BROMO"/>
    <property type="match status" value="1"/>
</dbReference>